<evidence type="ECO:0000313" key="1">
    <source>
        <dbReference type="EMBL" id="XDS46493.1"/>
    </source>
</evidence>
<accession>A0AB39UBZ1</accession>
<protein>
    <recommendedName>
        <fullName evidence="2">ABC transporter substrate-binding protein</fullName>
    </recommendedName>
</protein>
<reference evidence="1" key="1">
    <citation type="submission" date="2023-07" db="EMBL/GenBank/DDBJ databases">
        <title>Bifidobacterium aquikefiriaerophilum sp. nov. and Bifidobacterium eccum sp. nov., isolated from water kefir.</title>
        <authorList>
            <person name="Breselge S."/>
            <person name="Bellassi P."/>
            <person name="Barcenilla C."/>
            <person name="Alvarez-Ordonez A."/>
            <person name="Morelli L."/>
            <person name="Cotter P.D."/>
        </authorList>
    </citation>
    <scope>NUCLEOTIDE SEQUENCE</scope>
    <source>
        <strain evidence="1">WK048_4_13</strain>
    </source>
</reference>
<evidence type="ECO:0008006" key="2">
    <source>
        <dbReference type="Google" id="ProtNLM"/>
    </source>
</evidence>
<gene>
    <name evidence="1" type="ORF">QN217_10290</name>
</gene>
<sequence length="371" mass="39698">MIALGKAQATFVAGMSTGWSGNMGFPMPNPWQYNQIKETTGTFAGVNFAVDHDAVSANAEAINLSSVTPPPTEKDGGNSATGFDIVYQWTISAEAESERAISSGNTILTPVANYVGFLPDFILGWLRKPQYWNASNSAAMWQVYTPETSTDANETEARGLCEAALVTPGTGPPTVDMSLRDVPHMAATCLGYRDWGVDTTVNKYGLGDLGGWALDLLQIWGFYTKKDGGADPSSWMVEHVGIVNDSQGFPYADVLADADGWLLAHTMSENTSGLALSDAMRSVYQQNGDARISRFYQERFGSSADNLSAAYQPLMDGIDVGPITNFPLSMDLPKLAAGGESGTTSNFPMPTKAQADICARAYAAFIANPHH</sequence>
<name>A0AB39UBZ1_9BIFI</name>
<dbReference type="EMBL" id="CP129675">
    <property type="protein sequence ID" value="XDS46493.1"/>
    <property type="molecule type" value="Genomic_DNA"/>
</dbReference>
<dbReference type="AlphaFoldDB" id="A0AB39UBZ1"/>
<proteinExistence type="predicted"/>
<organism evidence="1">
    <name type="scientific">Bifidobacterium fermentum</name>
    <dbReference type="NCBI Taxonomy" id="3059035"/>
    <lineage>
        <taxon>Bacteria</taxon>
        <taxon>Bacillati</taxon>
        <taxon>Actinomycetota</taxon>
        <taxon>Actinomycetes</taxon>
        <taxon>Bifidobacteriales</taxon>
        <taxon>Bifidobacteriaceae</taxon>
        <taxon>Bifidobacterium</taxon>
    </lineage>
</organism>
<dbReference type="RefSeq" id="WP_369343103.1">
    <property type="nucleotide sequence ID" value="NZ_CP129675.1"/>
</dbReference>